<name>A0A7E5VHG0_TRINI</name>
<dbReference type="CDD" id="cd03390">
    <property type="entry name" value="PAP2_containing_1_like"/>
    <property type="match status" value="1"/>
</dbReference>
<evidence type="ECO:0000313" key="8">
    <source>
        <dbReference type="Proteomes" id="UP000322000"/>
    </source>
</evidence>
<accession>A0A7E5VHG0</accession>
<protein>
    <submittedName>
        <fullName evidence="9">Phospholipid phosphatase 5-like</fullName>
    </submittedName>
</protein>
<organism evidence="8 9">
    <name type="scientific">Trichoplusia ni</name>
    <name type="common">Cabbage looper</name>
    <dbReference type="NCBI Taxonomy" id="7111"/>
    <lineage>
        <taxon>Eukaryota</taxon>
        <taxon>Metazoa</taxon>
        <taxon>Ecdysozoa</taxon>
        <taxon>Arthropoda</taxon>
        <taxon>Hexapoda</taxon>
        <taxon>Insecta</taxon>
        <taxon>Pterygota</taxon>
        <taxon>Neoptera</taxon>
        <taxon>Endopterygota</taxon>
        <taxon>Lepidoptera</taxon>
        <taxon>Glossata</taxon>
        <taxon>Ditrysia</taxon>
        <taxon>Noctuoidea</taxon>
        <taxon>Noctuidae</taxon>
        <taxon>Plusiinae</taxon>
        <taxon>Trichoplusia</taxon>
    </lineage>
</organism>
<evidence type="ECO:0000256" key="4">
    <source>
        <dbReference type="ARBA" id="ARBA00022989"/>
    </source>
</evidence>
<feature type="domain" description="Phosphatidic acid phosphatase type 2/haloperoxidase" evidence="7">
    <location>
        <begin position="92"/>
        <end position="229"/>
    </location>
</feature>
<sequence length="289" mass="32648">MWPGVQHVINNLLFEILLRVVLLAVVCVCQLKAQPHMRYISEAELLNEYRRPRHDSYVPAWATVFFIVFVPLLFICTPCILTRNYVDITQALLGWTLALTINAVITESVKLIVGRPRPDFFYRCFPNGKMTPGLRCTGNVYDVMDGRKSFPSGHSSFSFCSLGFLSFWLCGKLGTLSRNRGQSSGIVVCLAPLMIAGIVALSRCCDNHHHWQDVLAGALLGYTTSYFCYNQYYQPLDSAWSGDPYAVNIDHEFFNSCNETECCTKDLKDVCLMLHLCSKRTLEGNKKVS</sequence>
<feature type="transmembrane region" description="Helical" evidence="6">
    <location>
        <begin position="183"/>
        <end position="201"/>
    </location>
</feature>
<evidence type="ECO:0000259" key="7">
    <source>
        <dbReference type="SMART" id="SM00014"/>
    </source>
</evidence>
<dbReference type="GO" id="GO:0016020">
    <property type="term" value="C:membrane"/>
    <property type="evidence" value="ECO:0007669"/>
    <property type="project" value="UniProtKB-SubCell"/>
</dbReference>
<evidence type="ECO:0000256" key="2">
    <source>
        <dbReference type="ARBA" id="ARBA00008816"/>
    </source>
</evidence>
<dbReference type="RefSeq" id="XP_026727758.1">
    <property type="nucleotide sequence ID" value="XM_026871957.1"/>
</dbReference>
<feature type="transmembrane region" description="Helical" evidence="6">
    <location>
        <begin position="12"/>
        <end position="31"/>
    </location>
</feature>
<dbReference type="PANTHER" id="PTHR10165">
    <property type="entry name" value="LIPID PHOSPHATE PHOSPHATASE"/>
    <property type="match status" value="1"/>
</dbReference>
<evidence type="ECO:0000256" key="3">
    <source>
        <dbReference type="ARBA" id="ARBA00022692"/>
    </source>
</evidence>
<feature type="transmembrane region" description="Helical" evidence="6">
    <location>
        <begin position="157"/>
        <end position="177"/>
    </location>
</feature>
<comment type="similarity">
    <text evidence="2">Belongs to the PA-phosphatase related phosphoesterase family.</text>
</comment>
<proteinExistence type="inferred from homology"/>
<dbReference type="AlphaFoldDB" id="A0A7E5VHG0"/>
<dbReference type="GO" id="GO:0008195">
    <property type="term" value="F:phosphatidate phosphatase activity"/>
    <property type="evidence" value="ECO:0007669"/>
    <property type="project" value="TreeGrafter"/>
</dbReference>
<comment type="subcellular location">
    <subcellularLocation>
        <location evidence="1">Membrane</location>
        <topology evidence="1">Multi-pass membrane protein</topology>
    </subcellularLocation>
</comment>
<dbReference type="GO" id="GO:0046839">
    <property type="term" value="P:phospholipid dephosphorylation"/>
    <property type="evidence" value="ECO:0007669"/>
    <property type="project" value="TreeGrafter"/>
</dbReference>
<evidence type="ECO:0000256" key="1">
    <source>
        <dbReference type="ARBA" id="ARBA00004141"/>
    </source>
</evidence>
<keyword evidence="5 6" id="KW-0472">Membrane</keyword>
<dbReference type="Proteomes" id="UP000322000">
    <property type="component" value="Chromosome 5"/>
</dbReference>
<feature type="transmembrane region" description="Helical" evidence="6">
    <location>
        <begin position="92"/>
        <end position="113"/>
    </location>
</feature>
<dbReference type="UniPathway" id="UPA00085"/>
<dbReference type="GeneID" id="113493923"/>
<dbReference type="GO" id="GO:0006644">
    <property type="term" value="P:phospholipid metabolic process"/>
    <property type="evidence" value="ECO:0007669"/>
    <property type="project" value="UniProtKB-UniPathway"/>
</dbReference>
<feature type="transmembrane region" description="Helical" evidence="6">
    <location>
        <begin position="60"/>
        <end position="86"/>
    </location>
</feature>
<dbReference type="PANTHER" id="PTHR10165:SF35">
    <property type="entry name" value="RE23632P"/>
    <property type="match status" value="1"/>
</dbReference>
<dbReference type="SUPFAM" id="SSF48317">
    <property type="entry name" value="Acid phosphatase/Vanadium-dependent haloperoxidase"/>
    <property type="match status" value="1"/>
</dbReference>
<dbReference type="Pfam" id="PF01569">
    <property type="entry name" value="PAP2"/>
    <property type="match status" value="1"/>
</dbReference>
<dbReference type="SMART" id="SM00014">
    <property type="entry name" value="acidPPc"/>
    <property type="match status" value="1"/>
</dbReference>
<keyword evidence="4 6" id="KW-1133">Transmembrane helix</keyword>
<dbReference type="InterPro" id="IPR036938">
    <property type="entry name" value="PAP2/HPO_sf"/>
</dbReference>
<gene>
    <name evidence="9" type="primary">LOC113493923</name>
</gene>
<dbReference type="InterPro" id="IPR043216">
    <property type="entry name" value="PAP-like"/>
</dbReference>
<dbReference type="FunCoup" id="A0A7E5VHG0">
    <property type="interactions" value="292"/>
</dbReference>
<keyword evidence="3 6" id="KW-0812">Transmembrane</keyword>
<evidence type="ECO:0000256" key="5">
    <source>
        <dbReference type="ARBA" id="ARBA00023136"/>
    </source>
</evidence>
<evidence type="ECO:0000256" key="6">
    <source>
        <dbReference type="SAM" id="Phobius"/>
    </source>
</evidence>
<evidence type="ECO:0000313" key="9">
    <source>
        <dbReference type="RefSeq" id="XP_026727758.1"/>
    </source>
</evidence>
<dbReference type="OrthoDB" id="10030083at2759"/>
<dbReference type="KEGG" id="tnl:113493923"/>
<dbReference type="Gene3D" id="1.20.144.10">
    <property type="entry name" value="Phosphatidic acid phosphatase type 2/haloperoxidase"/>
    <property type="match status" value="1"/>
</dbReference>
<dbReference type="InParanoid" id="A0A7E5VHG0"/>
<keyword evidence="8" id="KW-1185">Reference proteome</keyword>
<dbReference type="InterPro" id="IPR000326">
    <property type="entry name" value="PAP2/HPO"/>
</dbReference>
<reference evidence="9" key="1">
    <citation type="submission" date="2025-08" db="UniProtKB">
        <authorList>
            <consortium name="RefSeq"/>
        </authorList>
    </citation>
    <scope>IDENTIFICATION</scope>
</reference>